<feature type="non-terminal residue" evidence="2">
    <location>
        <position position="1"/>
    </location>
</feature>
<sequence>YGLLCFAFMFDVLASFIAPLPYFTLLASAFLVFIEAKSVMEKAHEKDRRKLNKSIKELAILLEHKEDVLKGITELLKEKEKEEKENE</sequence>
<keyword evidence="1" id="KW-0472">Membrane</keyword>
<keyword evidence="3" id="KW-1185">Reference proteome</keyword>
<protein>
    <submittedName>
        <fullName evidence="2">Uncharacterized protein</fullName>
    </submittedName>
</protein>
<evidence type="ECO:0000313" key="3">
    <source>
        <dbReference type="Proteomes" id="UP000247973"/>
    </source>
</evidence>
<name>A0A2V3PP34_9BACT</name>
<organism evidence="2 3">
    <name type="scientific">Dysgonomonas alginatilytica</name>
    <dbReference type="NCBI Taxonomy" id="1605892"/>
    <lineage>
        <taxon>Bacteria</taxon>
        <taxon>Pseudomonadati</taxon>
        <taxon>Bacteroidota</taxon>
        <taxon>Bacteroidia</taxon>
        <taxon>Bacteroidales</taxon>
        <taxon>Dysgonomonadaceae</taxon>
        <taxon>Dysgonomonas</taxon>
    </lineage>
</organism>
<dbReference type="EMBL" id="QICL01000012">
    <property type="protein sequence ID" value="PXV63874.1"/>
    <property type="molecule type" value="Genomic_DNA"/>
</dbReference>
<keyword evidence="1" id="KW-0812">Transmembrane</keyword>
<accession>A0A2V3PP34</accession>
<feature type="transmembrane region" description="Helical" evidence="1">
    <location>
        <begin position="12"/>
        <end position="34"/>
    </location>
</feature>
<proteinExistence type="predicted"/>
<dbReference type="Proteomes" id="UP000247973">
    <property type="component" value="Unassembled WGS sequence"/>
</dbReference>
<keyword evidence="1" id="KW-1133">Transmembrane helix</keyword>
<dbReference type="AlphaFoldDB" id="A0A2V3PP34"/>
<reference evidence="2 3" key="1">
    <citation type="submission" date="2018-03" db="EMBL/GenBank/DDBJ databases">
        <title>Genomic Encyclopedia of Archaeal and Bacterial Type Strains, Phase II (KMG-II): from individual species to whole genera.</title>
        <authorList>
            <person name="Goeker M."/>
        </authorList>
    </citation>
    <scope>NUCLEOTIDE SEQUENCE [LARGE SCALE GENOMIC DNA]</scope>
    <source>
        <strain evidence="2 3">DSM 100214</strain>
    </source>
</reference>
<dbReference type="RefSeq" id="WP_394337200.1">
    <property type="nucleotide sequence ID" value="NZ_QICL01000012.1"/>
</dbReference>
<evidence type="ECO:0000313" key="2">
    <source>
        <dbReference type="EMBL" id="PXV63874.1"/>
    </source>
</evidence>
<gene>
    <name evidence="2" type="ORF">CLV62_112124</name>
</gene>
<evidence type="ECO:0000256" key="1">
    <source>
        <dbReference type="SAM" id="Phobius"/>
    </source>
</evidence>
<comment type="caution">
    <text evidence="2">The sequence shown here is derived from an EMBL/GenBank/DDBJ whole genome shotgun (WGS) entry which is preliminary data.</text>
</comment>